<dbReference type="Pfam" id="PF01568">
    <property type="entry name" value="Molydop_binding"/>
    <property type="match status" value="1"/>
</dbReference>
<evidence type="ECO:0000256" key="4">
    <source>
        <dbReference type="ARBA" id="ARBA00022723"/>
    </source>
</evidence>
<dbReference type="Gene3D" id="3.40.50.740">
    <property type="match status" value="1"/>
</dbReference>
<accession>Q2IL71</accession>
<evidence type="ECO:0000256" key="1">
    <source>
        <dbReference type="ARBA" id="ARBA00010312"/>
    </source>
</evidence>
<dbReference type="GO" id="GO:0043546">
    <property type="term" value="F:molybdopterin cofactor binding"/>
    <property type="evidence" value="ECO:0007669"/>
    <property type="project" value="InterPro"/>
</dbReference>
<gene>
    <name evidence="10" type="ordered locus">Adeh_2632</name>
</gene>
<dbReference type="Pfam" id="PF00384">
    <property type="entry name" value="Molybdopterin"/>
    <property type="match status" value="1"/>
</dbReference>
<evidence type="ECO:0000256" key="8">
    <source>
        <dbReference type="ARBA" id="ARBA00023014"/>
    </source>
</evidence>
<dbReference type="InterPro" id="IPR009010">
    <property type="entry name" value="Asp_de-COase-like_dom_sf"/>
</dbReference>
<dbReference type="PANTHER" id="PTHR43742">
    <property type="entry name" value="TRIMETHYLAMINE-N-OXIDE REDUCTASE"/>
    <property type="match status" value="1"/>
</dbReference>
<evidence type="ECO:0000256" key="6">
    <source>
        <dbReference type="ARBA" id="ARBA00023002"/>
    </source>
</evidence>
<dbReference type="InterPro" id="IPR006963">
    <property type="entry name" value="Mopterin_OxRdtase_4Fe-4S_dom"/>
</dbReference>
<dbReference type="Gene3D" id="2.20.25.90">
    <property type="entry name" value="ADC-like domains"/>
    <property type="match status" value="1"/>
</dbReference>
<dbReference type="InterPro" id="IPR050612">
    <property type="entry name" value="Prok_Mopterin_Oxidored"/>
</dbReference>
<dbReference type="PROSITE" id="PS51669">
    <property type="entry name" value="4FE4S_MOW_BIS_MGD"/>
    <property type="match status" value="1"/>
</dbReference>
<dbReference type="InterPro" id="IPR006656">
    <property type="entry name" value="Mopterin_OxRdtase"/>
</dbReference>
<organism evidence="10 11">
    <name type="scientific">Anaeromyxobacter dehalogenans (strain 2CP-C)</name>
    <dbReference type="NCBI Taxonomy" id="290397"/>
    <lineage>
        <taxon>Bacteria</taxon>
        <taxon>Pseudomonadati</taxon>
        <taxon>Myxococcota</taxon>
        <taxon>Myxococcia</taxon>
        <taxon>Myxococcales</taxon>
        <taxon>Cystobacterineae</taxon>
        <taxon>Anaeromyxobacteraceae</taxon>
        <taxon>Anaeromyxobacter</taxon>
    </lineage>
</organism>
<dbReference type="Gene3D" id="2.40.40.20">
    <property type="match status" value="1"/>
</dbReference>
<dbReference type="Pfam" id="PF04879">
    <property type="entry name" value="Molybdop_Fe4S4"/>
    <property type="match status" value="1"/>
</dbReference>
<evidence type="ECO:0000256" key="7">
    <source>
        <dbReference type="ARBA" id="ARBA00023004"/>
    </source>
</evidence>
<evidence type="ECO:0000256" key="3">
    <source>
        <dbReference type="ARBA" id="ARBA00022505"/>
    </source>
</evidence>
<dbReference type="GO" id="GO:0051539">
    <property type="term" value="F:4 iron, 4 sulfur cluster binding"/>
    <property type="evidence" value="ECO:0007669"/>
    <property type="project" value="UniProtKB-KW"/>
</dbReference>
<keyword evidence="8" id="KW-0411">Iron-sulfur</keyword>
<dbReference type="EMBL" id="CP000251">
    <property type="protein sequence ID" value="ABC82402.1"/>
    <property type="molecule type" value="Genomic_DNA"/>
</dbReference>
<comment type="similarity">
    <text evidence="1">Belongs to the prokaryotic molybdopterin-containing oxidoreductase family.</text>
</comment>
<dbReference type="CDD" id="cd02778">
    <property type="entry name" value="MopB_CT_Thiosulfate-R-like"/>
    <property type="match status" value="1"/>
</dbReference>
<keyword evidence="5" id="KW-0732">Signal</keyword>
<dbReference type="SUPFAM" id="SSF53706">
    <property type="entry name" value="Formate dehydrogenase/DMSO reductase, domains 1-3"/>
    <property type="match status" value="1"/>
</dbReference>
<dbReference type="PROSITE" id="PS51318">
    <property type="entry name" value="TAT"/>
    <property type="match status" value="1"/>
</dbReference>
<dbReference type="Proteomes" id="UP000001935">
    <property type="component" value="Chromosome"/>
</dbReference>
<keyword evidence="2" id="KW-0004">4Fe-4S</keyword>
<dbReference type="SUPFAM" id="SSF50692">
    <property type="entry name" value="ADC-like"/>
    <property type="match status" value="1"/>
</dbReference>
<dbReference type="AlphaFoldDB" id="Q2IL71"/>
<sequence>MAEHGVRIGRRTFLELAAAGAAAGAAAAPGRAEAFGLAQADDALPPEREVPTFCELCFWNCGAVARVRKNRVLSLRGHPRYPNANGKLCGRGQAGAASVVDGDRLTHPMIRTGARGEGKFRRAGWNEAYQVIAQGFRAIKARHGAEALALFYHGSGGPLLRQLLVAYGSPNYAGPSYAQCKGARNVGYQLTFGEKLVSPEPIDLENARAVVLFGSHLGENAHNGQVQELAKARARGASLVVLDPRLSTVASKADVWLPIRPGGDTAVILAWLHLLVAERTYDRAFVEARTTGFDRLAAHVAPFDPAWAAERAGVPAERIVDAYRLVVKAMPAVVVHPGRHTAWYGEEDTQRARAQAILSALLGAWWRPGSTYRTERAAVGDYPTPDFPDLPRNVDQAAGRFPFAEEVTTNGIRDATRTGTPYPVKGWFVHGTNLVQAMPNVRETREAIANLDLLVVCDVAPTEITQYADVLLPEDTYLERYDDLSLGFTRTPYVGLRQPAVASPHDTRPAWRIAKELGTALGVGDFFPWATFEDYLEVRLASAGLSLDALRRDGIALVPRKTPLYLADGEEYRFHTPSGRIELWSQRLADAGFDPLPVWKGPPPPPPGRFRLLYGRSPLHTFGRTQNNPILFDLEPENTLWMSPADAAALGLAAGERVMVGNAHGGETGPLPLHVTERMPDGAVYMVHGFGHWAHRLHRARGRGGDDTAVIDDYVVDPISGSTGMRTQLVTVRRAAEVA</sequence>
<protein>
    <submittedName>
        <fullName evidence="10">Molybdopterin oxidoreductase</fullName>
    </submittedName>
</protein>
<dbReference type="HOGENOM" id="CLU_000422_13_3_7"/>
<dbReference type="eggNOG" id="COG0243">
    <property type="taxonomic scope" value="Bacteria"/>
</dbReference>
<reference evidence="10 11" key="1">
    <citation type="submission" date="2006-01" db="EMBL/GenBank/DDBJ databases">
        <title>Complete sequence of Anaeromyxobacter dehalogenans 2CP-C.</title>
        <authorList>
            <consortium name="US DOE Joint Genome Institute"/>
            <person name="Copeland A."/>
            <person name="Lucas S."/>
            <person name="Lapidus A."/>
            <person name="Barry K."/>
            <person name="Detter J.C."/>
            <person name="Glavina T."/>
            <person name="Hammon N."/>
            <person name="Israni S."/>
            <person name="Pitluck S."/>
            <person name="Brettin T."/>
            <person name="Bruce D."/>
            <person name="Han C."/>
            <person name="Tapia R."/>
            <person name="Gilna P."/>
            <person name="Kiss H."/>
            <person name="Schmutz J."/>
            <person name="Larimer F."/>
            <person name="Land M."/>
            <person name="Kyrpides N."/>
            <person name="Anderson I."/>
            <person name="Sanford R.A."/>
            <person name="Ritalahti K.M."/>
            <person name="Thomas H.S."/>
            <person name="Kirby J.R."/>
            <person name="Zhulin I.B."/>
            <person name="Loeffler F.E."/>
            <person name="Richardson P."/>
        </authorList>
    </citation>
    <scope>NUCLEOTIDE SEQUENCE [LARGE SCALE GENOMIC DNA]</scope>
    <source>
        <strain evidence="10 11">2CP-C</strain>
    </source>
</reference>
<dbReference type="RefSeq" id="WP_011421684.1">
    <property type="nucleotide sequence ID" value="NC_007760.1"/>
</dbReference>
<dbReference type="InterPro" id="IPR006311">
    <property type="entry name" value="TAT_signal"/>
</dbReference>
<keyword evidence="7" id="KW-0408">Iron</keyword>
<dbReference type="PANTHER" id="PTHR43742:SF9">
    <property type="entry name" value="TETRATHIONATE REDUCTASE SUBUNIT A"/>
    <property type="match status" value="1"/>
</dbReference>
<keyword evidence="4" id="KW-0479">Metal-binding</keyword>
<dbReference type="GO" id="GO:0016491">
    <property type="term" value="F:oxidoreductase activity"/>
    <property type="evidence" value="ECO:0007669"/>
    <property type="project" value="UniProtKB-KW"/>
</dbReference>
<dbReference type="GO" id="GO:0046872">
    <property type="term" value="F:metal ion binding"/>
    <property type="evidence" value="ECO:0007669"/>
    <property type="project" value="UniProtKB-KW"/>
</dbReference>
<proteinExistence type="inferred from homology"/>
<evidence type="ECO:0000259" key="9">
    <source>
        <dbReference type="PROSITE" id="PS51669"/>
    </source>
</evidence>
<dbReference type="STRING" id="290397.Adeh_2632"/>
<evidence type="ECO:0000313" key="11">
    <source>
        <dbReference type="Proteomes" id="UP000001935"/>
    </source>
</evidence>
<evidence type="ECO:0000256" key="5">
    <source>
        <dbReference type="ARBA" id="ARBA00022729"/>
    </source>
</evidence>
<dbReference type="Gene3D" id="3.30.2070.10">
    <property type="entry name" value="Formate dehydrogenase/DMSO reductase"/>
    <property type="match status" value="1"/>
</dbReference>
<dbReference type="InterPro" id="IPR006657">
    <property type="entry name" value="MoPterin_dinucl-bd_dom"/>
</dbReference>
<evidence type="ECO:0000256" key="2">
    <source>
        <dbReference type="ARBA" id="ARBA00022485"/>
    </source>
</evidence>
<dbReference type="SMART" id="SM00926">
    <property type="entry name" value="Molybdop_Fe4S4"/>
    <property type="match status" value="1"/>
</dbReference>
<name>Q2IL71_ANADE</name>
<feature type="domain" description="4Fe-4S Mo/W bis-MGD-type" evidence="9">
    <location>
        <begin position="47"/>
        <end position="103"/>
    </location>
</feature>
<keyword evidence="3" id="KW-0500">Molybdenum</keyword>
<dbReference type="OrthoDB" id="9803192at2"/>
<keyword evidence="6" id="KW-0560">Oxidoreductase</keyword>
<dbReference type="Gene3D" id="3.40.228.10">
    <property type="entry name" value="Dimethylsulfoxide Reductase, domain 2"/>
    <property type="match status" value="1"/>
</dbReference>
<dbReference type="KEGG" id="ade:Adeh_2632"/>
<evidence type="ECO:0000313" key="10">
    <source>
        <dbReference type="EMBL" id="ABC82402.1"/>
    </source>
</evidence>